<evidence type="ECO:0000313" key="9">
    <source>
        <dbReference type="EMBL" id="SES84880.1"/>
    </source>
</evidence>
<keyword evidence="1 7" id="KW-1003">Cell membrane</keyword>
<evidence type="ECO:0000256" key="5">
    <source>
        <dbReference type="ARBA" id="ARBA00023143"/>
    </source>
</evidence>
<protein>
    <recommendedName>
        <fullName evidence="7">Flagellar protein</fullName>
    </recommendedName>
</protein>
<dbReference type="STRING" id="1123402.SAMN02583745_00684"/>
<dbReference type="RefSeq" id="WP_093317834.1">
    <property type="nucleotide sequence ID" value="NZ_FOHV01000004.1"/>
</dbReference>
<keyword evidence="9" id="KW-0969">Cilium</keyword>
<dbReference type="GO" id="GO:0009425">
    <property type="term" value="C:bacterial-type flagellum basal body"/>
    <property type="evidence" value="ECO:0007669"/>
    <property type="project" value="UniProtKB-SubCell"/>
</dbReference>
<dbReference type="EMBL" id="FOHV01000004">
    <property type="protein sequence ID" value="SES84880.1"/>
    <property type="molecule type" value="Genomic_DNA"/>
</dbReference>
<dbReference type="PANTHER" id="PTHR38766">
    <property type="entry name" value="FLAGELLAR PROTEIN FLIO"/>
    <property type="match status" value="1"/>
</dbReference>
<evidence type="ECO:0000256" key="3">
    <source>
        <dbReference type="ARBA" id="ARBA00022989"/>
    </source>
</evidence>
<keyword evidence="9" id="KW-0966">Cell projection</keyword>
<sequence>MALPKINIDAVNSSITKLPDVASTENTSSFTEAYVSLILVLAFIIFLAWILKKLGTNSRFRRSKNLDIIDSISVGSKERVFLLRQNKRLLTIGVTQHSISLLNSELIEDEELSNLNNPIDAKPDENSIPASFKDKLDSLLKR</sequence>
<keyword evidence="3 7" id="KW-1133">Transmembrane helix</keyword>
<accession>A0A1H9ZT73</accession>
<feature type="region of interest" description="Disordered" evidence="8">
    <location>
        <begin position="123"/>
        <end position="142"/>
    </location>
</feature>
<keyword evidence="9" id="KW-0282">Flagellum</keyword>
<dbReference type="InterPro" id="IPR022781">
    <property type="entry name" value="Flagellar_biosynth_FliO"/>
</dbReference>
<evidence type="ECO:0000256" key="4">
    <source>
        <dbReference type="ARBA" id="ARBA00023136"/>
    </source>
</evidence>
<reference evidence="10" key="1">
    <citation type="submission" date="2016-10" db="EMBL/GenBank/DDBJ databases">
        <authorList>
            <person name="Varghese N."/>
            <person name="Submissions S."/>
        </authorList>
    </citation>
    <scope>NUCLEOTIDE SEQUENCE [LARGE SCALE GENOMIC DNA]</scope>
    <source>
        <strain evidence="10">DSM 18579</strain>
    </source>
</reference>
<keyword evidence="10" id="KW-1185">Reference proteome</keyword>
<keyword evidence="4 7" id="KW-0472">Membrane</keyword>
<proteinExistence type="inferred from homology"/>
<comment type="subcellular location">
    <subcellularLocation>
        <location evidence="7">Cell membrane</location>
    </subcellularLocation>
    <subcellularLocation>
        <location evidence="7">Bacterial flagellum basal body</location>
    </subcellularLocation>
</comment>
<dbReference type="Pfam" id="PF04347">
    <property type="entry name" value="FliO"/>
    <property type="match status" value="1"/>
</dbReference>
<name>A0A1H9ZT73_9GAMM</name>
<evidence type="ECO:0000256" key="6">
    <source>
        <dbReference type="ARBA" id="ARBA00037937"/>
    </source>
</evidence>
<keyword evidence="5 7" id="KW-0975">Bacterial flagellum</keyword>
<dbReference type="GO" id="GO:0044781">
    <property type="term" value="P:bacterial-type flagellum organization"/>
    <property type="evidence" value="ECO:0007669"/>
    <property type="project" value="UniProtKB-UniRule"/>
</dbReference>
<evidence type="ECO:0000256" key="2">
    <source>
        <dbReference type="ARBA" id="ARBA00022692"/>
    </source>
</evidence>
<feature type="transmembrane region" description="Helical" evidence="7">
    <location>
        <begin position="33"/>
        <end position="51"/>
    </location>
</feature>
<dbReference type="InterPro" id="IPR052205">
    <property type="entry name" value="FliO/MopB"/>
</dbReference>
<comment type="similarity">
    <text evidence="6 7">Belongs to the FliO/MopB family.</text>
</comment>
<dbReference type="NCBIfam" id="TIGR03500">
    <property type="entry name" value="FliO_TIGR"/>
    <property type="match status" value="1"/>
</dbReference>
<dbReference type="AlphaFoldDB" id="A0A1H9ZT73"/>
<evidence type="ECO:0000256" key="1">
    <source>
        <dbReference type="ARBA" id="ARBA00022475"/>
    </source>
</evidence>
<organism evidence="9 10">
    <name type="scientific">Thorsellia anophelis DSM 18579</name>
    <dbReference type="NCBI Taxonomy" id="1123402"/>
    <lineage>
        <taxon>Bacteria</taxon>
        <taxon>Pseudomonadati</taxon>
        <taxon>Pseudomonadota</taxon>
        <taxon>Gammaproteobacteria</taxon>
        <taxon>Enterobacterales</taxon>
        <taxon>Thorselliaceae</taxon>
        <taxon>Thorsellia</taxon>
    </lineage>
</organism>
<evidence type="ECO:0000256" key="8">
    <source>
        <dbReference type="SAM" id="MobiDB-lite"/>
    </source>
</evidence>
<dbReference type="OrthoDB" id="9342590at2"/>
<dbReference type="PANTHER" id="PTHR38766:SF1">
    <property type="entry name" value="FLAGELLAR PROTEIN FLIO"/>
    <property type="match status" value="1"/>
</dbReference>
<evidence type="ECO:0000313" key="10">
    <source>
        <dbReference type="Proteomes" id="UP000242642"/>
    </source>
</evidence>
<dbReference type="GO" id="GO:0005886">
    <property type="term" value="C:plasma membrane"/>
    <property type="evidence" value="ECO:0007669"/>
    <property type="project" value="UniProtKB-SubCell"/>
</dbReference>
<feature type="compositionally biased region" description="Basic and acidic residues" evidence="8">
    <location>
        <begin position="132"/>
        <end position="142"/>
    </location>
</feature>
<gene>
    <name evidence="9" type="ORF">SAMN02583745_00684</name>
</gene>
<evidence type="ECO:0000256" key="7">
    <source>
        <dbReference type="RuleBase" id="RU362064"/>
    </source>
</evidence>
<dbReference type="Proteomes" id="UP000242642">
    <property type="component" value="Unassembled WGS sequence"/>
</dbReference>
<keyword evidence="2 7" id="KW-0812">Transmembrane</keyword>